<evidence type="ECO:0000313" key="8">
    <source>
        <dbReference type="EMBL" id="OUR85090.1"/>
    </source>
</evidence>
<evidence type="ECO:0000256" key="5">
    <source>
        <dbReference type="ARBA" id="ARBA00023136"/>
    </source>
</evidence>
<feature type="transmembrane region" description="Helical" evidence="6">
    <location>
        <begin position="125"/>
        <end position="144"/>
    </location>
</feature>
<dbReference type="PANTHER" id="PTHR32322:SF2">
    <property type="entry name" value="EAMA DOMAIN-CONTAINING PROTEIN"/>
    <property type="match status" value="1"/>
</dbReference>
<dbReference type="InterPro" id="IPR000620">
    <property type="entry name" value="EamA_dom"/>
</dbReference>
<dbReference type="Proteomes" id="UP000243053">
    <property type="component" value="Unassembled WGS sequence"/>
</dbReference>
<evidence type="ECO:0000259" key="7">
    <source>
        <dbReference type="Pfam" id="PF00892"/>
    </source>
</evidence>
<dbReference type="PANTHER" id="PTHR32322">
    <property type="entry name" value="INNER MEMBRANE TRANSPORTER"/>
    <property type="match status" value="1"/>
</dbReference>
<dbReference type="Pfam" id="PF00892">
    <property type="entry name" value="EamA"/>
    <property type="match status" value="2"/>
</dbReference>
<dbReference type="AlphaFoldDB" id="A0A1Y5ERG7"/>
<evidence type="ECO:0000256" key="2">
    <source>
        <dbReference type="ARBA" id="ARBA00007362"/>
    </source>
</evidence>
<feature type="domain" description="EamA" evidence="7">
    <location>
        <begin position="10"/>
        <end position="142"/>
    </location>
</feature>
<dbReference type="SUPFAM" id="SSF103481">
    <property type="entry name" value="Multidrug resistance efflux transporter EmrE"/>
    <property type="match status" value="2"/>
</dbReference>
<dbReference type="InterPro" id="IPR050638">
    <property type="entry name" value="AA-Vitamin_Transporters"/>
</dbReference>
<dbReference type="GO" id="GO:0016020">
    <property type="term" value="C:membrane"/>
    <property type="evidence" value="ECO:0007669"/>
    <property type="project" value="UniProtKB-SubCell"/>
</dbReference>
<feature type="transmembrane region" description="Helical" evidence="6">
    <location>
        <begin position="159"/>
        <end position="179"/>
    </location>
</feature>
<reference evidence="9" key="1">
    <citation type="journal article" date="2017" name="Proc. Natl. Acad. Sci. U.S.A.">
        <title>Simulation of Deepwater Horizon oil plume reveals substrate specialization within a complex community of hydrocarbon degraders.</title>
        <authorList>
            <person name="Hu P."/>
            <person name="Dubinsky E.A."/>
            <person name="Probst A.J."/>
            <person name="Wang J."/>
            <person name="Sieber C.M.K."/>
            <person name="Tom L.M."/>
            <person name="Gardinali P."/>
            <person name="Banfield J.F."/>
            <person name="Atlas R.M."/>
            <person name="Andersen G.L."/>
        </authorList>
    </citation>
    <scope>NUCLEOTIDE SEQUENCE [LARGE SCALE GENOMIC DNA]</scope>
</reference>
<evidence type="ECO:0000256" key="6">
    <source>
        <dbReference type="SAM" id="Phobius"/>
    </source>
</evidence>
<accession>A0A1Y5ERG7</accession>
<comment type="subcellular location">
    <subcellularLocation>
        <location evidence="1">Membrane</location>
        <topology evidence="1">Multi-pass membrane protein</topology>
    </subcellularLocation>
</comment>
<feature type="domain" description="EamA" evidence="7">
    <location>
        <begin position="160"/>
        <end position="290"/>
    </location>
</feature>
<feature type="transmembrane region" description="Helical" evidence="6">
    <location>
        <begin position="191"/>
        <end position="210"/>
    </location>
</feature>
<gene>
    <name evidence="8" type="ORF">A9Q75_00235</name>
</gene>
<feature type="transmembrane region" description="Helical" evidence="6">
    <location>
        <begin position="12"/>
        <end position="31"/>
    </location>
</feature>
<evidence type="ECO:0000256" key="4">
    <source>
        <dbReference type="ARBA" id="ARBA00022989"/>
    </source>
</evidence>
<feature type="transmembrane region" description="Helical" evidence="6">
    <location>
        <begin position="66"/>
        <end position="87"/>
    </location>
</feature>
<feature type="transmembrane region" description="Helical" evidence="6">
    <location>
        <begin position="252"/>
        <end position="271"/>
    </location>
</feature>
<protein>
    <submittedName>
        <fullName evidence="8">EamA family transporter</fullName>
    </submittedName>
</protein>
<keyword evidence="4 6" id="KW-1133">Transmembrane helix</keyword>
<comment type="caution">
    <text evidence="8">The sequence shown here is derived from an EMBL/GenBank/DDBJ whole genome shotgun (WGS) entry which is preliminary data.</text>
</comment>
<evidence type="ECO:0000256" key="1">
    <source>
        <dbReference type="ARBA" id="ARBA00004141"/>
    </source>
</evidence>
<keyword evidence="5 6" id="KW-0472">Membrane</keyword>
<feature type="transmembrane region" description="Helical" evidence="6">
    <location>
        <begin position="222"/>
        <end position="240"/>
    </location>
</feature>
<feature type="transmembrane region" description="Helical" evidence="6">
    <location>
        <begin position="277"/>
        <end position="295"/>
    </location>
</feature>
<proteinExistence type="inferred from homology"/>
<dbReference type="EMBL" id="MAAF01000003">
    <property type="protein sequence ID" value="OUR85090.1"/>
    <property type="molecule type" value="Genomic_DNA"/>
</dbReference>
<comment type="similarity">
    <text evidence="2">Belongs to the EamA transporter family.</text>
</comment>
<feature type="transmembrane region" description="Helical" evidence="6">
    <location>
        <begin position="37"/>
        <end position="54"/>
    </location>
</feature>
<evidence type="ECO:0000313" key="9">
    <source>
        <dbReference type="Proteomes" id="UP000243053"/>
    </source>
</evidence>
<organism evidence="8 9">
    <name type="scientific">Colwellia psychrerythraea</name>
    <name type="common">Vibrio psychroerythus</name>
    <dbReference type="NCBI Taxonomy" id="28229"/>
    <lineage>
        <taxon>Bacteria</taxon>
        <taxon>Pseudomonadati</taxon>
        <taxon>Pseudomonadota</taxon>
        <taxon>Gammaproteobacteria</taxon>
        <taxon>Alteromonadales</taxon>
        <taxon>Colwelliaceae</taxon>
        <taxon>Colwellia</taxon>
    </lineage>
</organism>
<evidence type="ECO:0000256" key="3">
    <source>
        <dbReference type="ARBA" id="ARBA00022692"/>
    </source>
</evidence>
<feature type="transmembrane region" description="Helical" evidence="6">
    <location>
        <begin position="93"/>
        <end position="113"/>
    </location>
</feature>
<keyword evidence="3 6" id="KW-0812">Transmembrane</keyword>
<dbReference type="InterPro" id="IPR037185">
    <property type="entry name" value="EmrE-like"/>
</dbReference>
<sequence length="307" mass="32924">MFLKNETSGGVINVVLASFLWGTTGTVASLTPDVSPLATGAFSVGFGGLLLLINARKSLVHDLKKLIYQSKLLFLGGLSVAIYPLAFYTSMKWSGVAIGTVISIASAPFFTVVLERLISKKNVSLQWGVSFIFGALGVLLLTLGKQRDMSFVMEVTTQYWGIVLGLIAGLTYATYSWAAKQLIDNGISSKSSMASMFGISAIFLLPSLFVTGDNLFATTTNSVLALYMAIVPMFLGYLLFGLGLRHIAASKATLITLLEPVVATLLAIVIVGESFNFNGWLGLFFITLCLMFQMIKLPKISKPSPSA</sequence>
<name>A0A1Y5ERG7_COLPS</name>